<name>A0AAP3V031_9PROT</name>
<sequence length="205" mass="21034">MPGHMLCRLIDATAVVARQHAAQLDEVDRALGDADHGSNLLRGMRALEAARERLALLPLGAALGLAGRIVSEQMPGAGRFYGVLLEEMGGCAPDGPVTTGDLVRMVEAGVAGVRRAGAAAPGQKTMLDVLCPVADALRIAHDAGDDHMLGTRALAAAAAGLHRTSRCLATKGRAAARREESLGHLDPGACSCALLIGAVIAVLEQ</sequence>
<keyword evidence="1" id="KW-0808">Transferase</keyword>
<gene>
    <name evidence="4" type="ORF">PZ740_03550</name>
</gene>
<dbReference type="InterPro" id="IPR004007">
    <property type="entry name" value="DhaL_dom"/>
</dbReference>
<evidence type="ECO:0000313" key="4">
    <source>
        <dbReference type="EMBL" id="MDF1585458.1"/>
    </source>
</evidence>
<dbReference type="GO" id="GO:0019563">
    <property type="term" value="P:glycerol catabolic process"/>
    <property type="evidence" value="ECO:0007669"/>
    <property type="project" value="TreeGrafter"/>
</dbReference>
<dbReference type="SMART" id="SM01120">
    <property type="entry name" value="Dak2"/>
    <property type="match status" value="1"/>
</dbReference>
<dbReference type="Pfam" id="PF02734">
    <property type="entry name" value="Dak2"/>
    <property type="match status" value="1"/>
</dbReference>
<dbReference type="InterPro" id="IPR036117">
    <property type="entry name" value="DhaL_dom_sf"/>
</dbReference>
<reference evidence="4 5" key="1">
    <citation type="submission" date="2023-03" db="EMBL/GenBank/DDBJ databases">
        <title>YIM 152171 draft genome.</title>
        <authorList>
            <person name="Yang Z."/>
        </authorList>
    </citation>
    <scope>NUCLEOTIDE SEQUENCE [LARGE SCALE GENOMIC DNA]</scope>
    <source>
        <strain evidence="4 5">YIM 152171</strain>
    </source>
</reference>
<accession>A0AAP3V031</accession>
<evidence type="ECO:0000256" key="1">
    <source>
        <dbReference type="ARBA" id="ARBA00022679"/>
    </source>
</evidence>
<keyword evidence="5" id="KW-1185">Reference proteome</keyword>
<keyword evidence="2" id="KW-0418">Kinase</keyword>
<proteinExistence type="predicted"/>
<evidence type="ECO:0000259" key="3">
    <source>
        <dbReference type="PROSITE" id="PS51480"/>
    </source>
</evidence>
<protein>
    <submittedName>
        <fullName evidence="4">DAK2 domain-containing protein</fullName>
    </submittedName>
</protein>
<dbReference type="GO" id="GO:0005829">
    <property type="term" value="C:cytosol"/>
    <property type="evidence" value="ECO:0007669"/>
    <property type="project" value="TreeGrafter"/>
</dbReference>
<dbReference type="PROSITE" id="PS51480">
    <property type="entry name" value="DHAL"/>
    <property type="match status" value="1"/>
</dbReference>
<dbReference type="PANTHER" id="PTHR28629">
    <property type="entry name" value="TRIOKINASE/FMN CYCLASE"/>
    <property type="match status" value="1"/>
</dbReference>
<comment type="caution">
    <text evidence="4">The sequence shown here is derived from an EMBL/GenBank/DDBJ whole genome shotgun (WGS) entry which is preliminary data.</text>
</comment>
<dbReference type="AlphaFoldDB" id="A0AAP3V031"/>
<dbReference type="SUPFAM" id="SSF101473">
    <property type="entry name" value="DhaL-like"/>
    <property type="match status" value="1"/>
</dbReference>
<evidence type="ECO:0000256" key="2">
    <source>
        <dbReference type="ARBA" id="ARBA00022777"/>
    </source>
</evidence>
<evidence type="ECO:0000313" key="5">
    <source>
        <dbReference type="Proteomes" id="UP001301140"/>
    </source>
</evidence>
<dbReference type="EMBL" id="JARGEQ010000024">
    <property type="protein sequence ID" value="MDF1585458.1"/>
    <property type="molecule type" value="Genomic_DNA"/>
</dbReference>
<dbReference type="InterPro" id="IPR050861">
    <property type="entry name" value="Dihydroxyacetone_Kinase"/>
</dbReference>
<dbReference type="PANTHER" id="PTHR28629:SF4">
    <property type="entry name" value="TRIOKINASE_FMN CYCLASE"/>
    <property type="match status" value="1"/>
</dbReference>
<dbReference type="Gene3D" id="1.25.40.340">
    <property type="match status" value="1"/>
</dbReference>
<dbReference type="RefSeq" id="WP_327787876.1">
    <property type="nucleotide sequence ID" value="NZ_JARGEQ010000024.1"/>
</dbReference>
<organism evidence="4 5">
    <name type="scientific">Marinimicrococcus flavescens</name>
    <dbReference type="NCBI Taxonomy" id="3031815"/>
    <lineage>
        <taxon>Bacteria</taxon>
        <taxon>Pseudomonadati</taxon>
        <taxon>Pseudomonadota</taxon>
        <taxon>Alphaproteobacteria</taxon>
        <taxon>Geminicoccales</taxon>
        <taxon>Geminicoccaceae</taxon>
        <taxon>Marinimicrococcus</taxon>
    </lineage>
</organism>
<dbReference type="Proteomes" id="UP001301140">
    <property type="component" value="Unassembled WGS sequence"/>
</dbReference>
<dbReference type="GO" id="GO:0004371">
    <property type="term" value="F:glycerone kinase activity"/>
    <property type="evidence" value="ECO:0007669"/>
    <property type="project" value="InterPro"/>
</dbReference>
<feature type="domain" description="DhaL" evidence="3">
    <location>
        <begin position="4"/>
        <end position="201"/>
    </location>
</feature>